<accession>B0CAD5</accession>
<feature type="compositionally biased region" description="Polar residues" evidence="2">
    <location>
        <begin position="195"/>
        <end position="221"/>
    </location>
</feature>
<dbReference type="EMBL" id="CP000828">
    <property type="protein sequence ID" value="ABW27870.1"/>
    <property type="molecule type" value="Genomic_DNA"/>
</dbReference>
<proteinExistence type="predicted"/>
<organism evidence="3 4">
    <name type="scientific">Acaryochloris marina (strain MBIC 11017)</name>
    <dbReference type="NCBI Taxonomy" id="329726"/>
    <lineage>
        <taxon>Bacteria</taxon>
        <taxon>Bacillati</taxon>
        <taxon>Cyanobacteriota</taxon>
        <taxon>Cyanophyceae</taxon>
        <taxon>Acaryochloridales</taxon>
        <taxon>Acaryochloridaceae</taxon>
        <taxon>Acaryochloris</taxon>
    </lineage>
</organism>
<dbReference type="Proteomes" id="UP000000268">
    <property type="component" value="Chromosome"/>
</dbReference>
<evidence type="ECO:0000313" key="4">
    <source>
        <dbReference type="Proteomes" id="UP000000268"/>
    </source>
</evidence>
<evidence type="ECO:0000256" key="1">
    <source>
        <dbReference type="SAM" id="Coils"/>
    </source>
</evidence>
<dbReference type="AlphaFoldDB" id="B0CAD5"/>
<dbReference type="KEGG" id="amr:AM1_2871"/>
<keyword evidence="4" id="KW-1185">Reference proteome</keyword>
<keyword evidence="1" id="KW-0175">Coiled coil</keyword>
<name>B0CAD5_ACAM1</name>
<evidence type="ECO:0000256" key="2">
    <source>
        <dbReference type="SAM" id="MobiDB-lite"/>
    </source>
</evidence>
<dbReference type="HOGENOM" id="CLU_1136117_0_0_3"/>
<gene>
    <name evidence="3" type="ordered locus">AM1_2871</name>
</gene>
<feature type="region of interest" description="Disordered" evidence="2">
    <location>
        <begin position="195"/>
        <end position="244"/>
    </location>
</feature>
<evidence type="ECO:0000313" key="3">
    <source>
        <dbReference type="EMBL" id="ABW27870.1"/>
    </source>
</evidence>
<reference evidence="3 4" key="1">
    <citation type="journal article" date="2008" name="Proc. Natl. Acad. Sci. U.S.A.">
        <title>Niche adaptation and genome expansion in the chlorophyll d-producing cyanobacterium Acaryochloris marina.</title>
        <authorList>
            <person name="Swingley W.D."/>
            <person name="Chen M."/>
            <person name="Cheung P.C."/>
            <person name="Conrad A.L."/>
            <person name="Dejesa L.C."/>
            <person name="Hao J."/>
            <person name="Honchak B.M."/>
            <person name="Karbach L.E."/>
            <person name="Kurdoglu A."/>
            <person name="Lahiri S."/>
            <person name="Mastrian S.D."/>
            <person name="Miyashita H."/>
            <person name="Page L."/>
            <person name="Ramakrishna P."/>
            <person name="Satoh S."/>
            <person name="Sattley W.M."/>
            <person name="Shimada Y."/>
            <person name="Taylor H.L."/>
            <person name="Tomo T."/>
            <person name="Tsuchiya T."/>
            <person name="Wang Z.T."/>
            <person name="Raymond J."/>
            <person name="Mimuro M."/>
            <person name="Blankenship R.E."/>
            <person name="Touchman J.W."/>
        </authorList>
    </citation>
    <scope>NUCLEOTIDE SEQUENCE [LARGE SCALE GENOMIC DNA]</scope>
    <source>
        <strain evidence="4">MBIC 11017</strain>
    </source>
</reference>
<feature type="coiled-coil region" evidence="1">
    <location>
        <begin position="64"/>
        <end position="119"/>
    </location>
</feature>
<sequence>MHDESIIPSSVPRLKTLVDSELNSHRWQDKLLPVDTVLGEEDVAVLRQELETAHNLLQYQQCLIDSLTEQLVGHESHRAQLEQDLENAERDAHREAEKLQEFQSICQDLRSQLRRQQARICEYKTVLKNNSNTFVPNAKVTPRQMVSFGYATVAVDDSLLTSSSAVSPWSATDPSSVSDAFAICCRKLAALGLQNTGGRQTSPQTVALPTSQSSVEKQSPPTVDVEIQPSYPSSPQPELPNFVH</sequence>
<dbReference type="RefSeq" id="WP_012163309.1">
    <property type="nucleotide sequence ID" value="NC_009925.1"/>
</dbReference>
<dbReference type="OrthoDB" id="9819526at2"/>
<protein>
    <submittedName>
        <fullName evidence="3">Uncharacterized protein</fullName>
    </submittedName>
</protein>